<protein>
    <submittedName>
        <fullName evidence="2">Uncharacterized protein</fullName>
    </submittedName>
</protein>
<organism evidence="2 3">
    <name type="scientific">Schizopora paradoxa</name>
    <dbReference type="NCBI Taxonomy" id="27342"/>
    <lineage>
        <taxon>Eukaryota</taxon>
        <taxon>Fungi</taxon>
        <taxon>Dikarya</taxon>
        <taxon>Basidiomycota</taxon>
        <taxon>Agaricomycotina</taxon>
        <taxon>Agaricomycetes</taxon>
        <taxon>Hymenochaetales</taxon>
        <taxon>Schizoporaceae</taxon>
        <taxon>Schizopora</taxon>
    </lineage>
</organism>
<proteinExistence type="predicted"/>
<dbReference type="InParanoid" id="A0A0H2R5X5"/>
<feature type="region of interest" description="Disordered" evidence="1">
    <location>
        <begin position="14"/>
        <end position="35"/>
    </location>
</feature>
<dbReference type="Proteomes" id="UP000053477">
    <property type="component" value="Unassembled WGS sequence"/>
</dbReference>
<dbReference type="EMBL" id="KQ086151">
    <property type="protein sequence ID" value="KLO07254.1"/>
    <property type="molecule type" value="Genomic_DNA"/>
</dbReference>
<sequence length="209" mass="24204">MSYDYYASNPRLHGEALTRTDTRSTSSTATEDDRVGAGRTMDKWLQKIGRRFESLLNRWANQRGMGPVPLAQEIRRLTNHNGKIVLERCSLPPRQVSRSEMRALKKRCNKLLKFVGSTELSTQLDALDEVMALAIEDSLLRTIFSECGLAPLEPQYNEMELQSRSTKALASIEERSTHELWYSLYSFNEYSPIKFYEKRIREFLLYVPL</sequence>
<evidence type="ECO:0000256" key="1">
    <source>
        <dbReference type="SAM" id="MobiDB-lite"/>
    </source>
</evidence>
<keyword evidence="3" id="KW-1185">Reference proteome</keyword>
<reference evidence="2 3" key="1">
    <citation type="submission" date="2015-04" db="EMBL/GenBank/DDBJ databases">
        <title>Complete genome sequence of Schizopora paradoxa KUC8140, a cosmopolitan wood degrader in East Asia.</title>
        <authorList>
            <consortium name="DOE Joint Genome Institute"/>
            <person name="Min B."/>
            <person name="Park H."/>
            <person name="Jang Y."/>
            <person name="Kim J.-J."/>
            <person name="Kim K.H."/>
            <person name="Pangilinan J."/>
            <person name="Lipzen A."/>
            <person name="Riley R."/>
            <person name="Grigoriev I.V."/>
            <person name="Spatafora J.W."/>
            <person name="Choi I.-G."/>
        </authorList>
    </citation>
    <scope>NUCLEOTIDE SEQUENCE [LARGE SCALE GENOMIC DNA]</scope>
    <source>
        <strain evidence="2 3">KUC8140</strain>
    </source>
</reference>
<evidence type="ECO:0000313" key="2">
    <source>
        <dbReference type="EMBL" id="KLO07254.1"/>
    </source>
</evidence>
<evidence type="ECO:0000313" key="3">
    <source>
        <dbReference type="Proteomes" id="UP000053477"/>
    </source>
</evidence>
<dbReference type="AlphaFoldDB" id="A0A0H2R5X5"/>
<gene>
    <name evidence="2" type="ORF">SCHPADRAFT_945440</name>
</gene>
<accession>A0A0H2R5X5</accession>
<name>A0A0H2R5X5_9AGAM</name>